<feature type="region of interest" description="Disordered" evidence="1">
    <location>
        <begin position="56"/>
        <end position="89"/>
    </location>
</feature>
<reference evidence="2 3" key="1">
    <citation type="submission" date="2019-01" db="EMBL/GenBank/DDBJ databases">
        <title>Draft genome sequence of Psathyrella aberdarensis IHI B618.</title>
        <authorList>
            <person name="Buettner E."/>
            <person name="Kellner H."/>
        </authorList>
    </citation>
    <scope>NUCLEOTIDE SEQUENCE [LARGE SCALE GENOMIC DNA]</scope>
    <source>
        <strain evidence="2 3">IHI B618</strain>
    </source>
</reference>
<dbReference type="Proteomes" id="UP000290288">
    <property type="component" value="Unassembled WGS sequence"/>
</dbReference>
<organism evidence="2 3">
    <name type="scientific">Candolleomyces aberdarensis</name>
    <dbReference type="NCBI Taxonomy" id="2316362"/>
    <lineage>
        <taxon>Eukaryota</taxon>
        <taxon>Fungi</taxon>
        <taxon>Dikarya</taxon>
        <taxon>Basidiomycota</taxon>
        <taxon>Agaricomycotina</taxon>
        <taxon>Agaricomycetes</taxon>
        <taxon>Agaricomycetidae</taxon>
        <taxon>Agaricales</taxon>
        <taxon>Agaricineae</taxon>
        <taxon>Psathyrellaceae</taxon>
        <taxon>Candolleomyces</taxon>
    </lineage>
</organism>
<dbReference type="STRING" id="2316362.A0A4V1Q4R5"/>
<evidence type="ECO:0000313" key="2">
    <source>
        <dbReference type="EMBL" id="RXW23008.1"/>
    </source>
</evidence>
<feature type="compositionally biased region" description="Low complexity" evidence="1">
    <location>
        <begin position="63"/>
        <end position="79"/>
    </location>
</feature>
<gene>
    <name evidence="2" type="ORF">EST38_g2844</name>
</gene>
<protein>
    <submittedName>
        <fullName evidence="2">Uncharacterized protein</fullName>
    </submittedName>
</protein>
<dbReference type="OrthoDB" id="2590867at2759"/>
<evidence type="ECO:0000256" key="1">
    <source>
        <dbReference type="SAM" id="MobiDB-lite"/>
    </source>
</evidence>
<keyword evidence="3" id="KW-1185">Reference proteome</keyword>
<dbReference type="AlphaFoldDB" id="A0A4V1Q4R5"/>
<evidence type="ECO:0000313" key="3">
    <source>
        <dbReference type="Proteomes" id="UP000290288"/>
    </source>
</evidence>
<dbReference type="EMBL" id="SDEE01000054">
    <property type="protein sequence ID" value="RXW23008.1"/>
    <property type="molecule type" value="Genomic_DNA"/>
</dbReference>
<comment type="caution">
    <text evidence="2">The sequence shown here is derived from an EMBL/GenBank/DDBJ whole genome shotgun (WGS) entry which is preliminary data.</text>
</comment>
<sequence>MLASNISSGVFQVVHGFGENIRGTFLGAFDTMTHETSGRNDQIAREGRLEIQRGMERLGRGTGNATTGTATTGMTTTNAPSYPNTYNEPQAAANDSMFRRPAAAYKAEVPTDAPVAPGPAGYSTGASYGYPHGHDKAPHL</sequence>
<name>A0A4V1Q4R5_9AGAR</name>
<accession>A0A4V1Q4R5</accession>
<proteinExistence type="predicted"/>